<proteinExistence type="predicted"/>
<dbReference type="InterPro" id="IPR052172">
    <property type="entry name" value="UxaA_altronate/galactarate_dh"/>
</dbReference>
<keyword evidence="3" id="KW-0378">Hydrolase</keyword>
<dbReference type="Pfam" id="PF08666">
    <property type="entry name" value="SAF"/>
    <property type="match status" value="1"/>
</dbReference>
<evidence type="ECO:0000313" key="3">
    <source>
        <dbReference type="EMBL" id="MBC5694562.1"/>
    </source>
</evidence>
<keyword evidence="1" id="KW-0456">Lyase</keyword>
<dbReference type="Proteomes" id="UP000641741">
    <property type="component" value="Unassembled WGS sequence"/>
</dbReference>
<dbReference type="RefSeq" id="WP_118686486.1">
    <property type="nucleotide sequence ID" value="NZ_JACOPK010000001.1"/>
</dbReference>
<dbReference type="SMART" id="SM00858">
    <property type="entry name" value="SAF"/>
    <property type="match status" value="1"/>
</dbReference>
<reference evidence="3 4" key="1">
    <citation type="submission" date="2020-08" db="EMBL/GenBank/DDBJ databases">
        <title>Genome public.</title>
        <authorList>
            <person name="Liu C."/>
            <person name="Sun Q."/>
        </authorList>
    </citation>
    <scope>NUCLEOTIDE SEQUENCE [LARGE SCALE GENOMIC DNA]</scope>
    <source>
        <strain evidence="3 4">M2</strain>
    </source>
</reference>
<keyword evidence="4" id="KW-1185">Reference proteome</keyword>
<feature type="domain" description="SAF" evidence="2">
    <location>
        <begin position="12"/>
        <end position="87"/>
    </location>
</feature>
<dbReference type="InterPro" id="IPR013974">
    <property type="entry name" value="SAF"/>
</dbReference>
<gene>
    <name evidence="3" type="ORF">H8S02_01145</name>
</gene>
<protein>
    <submittedName>
        <fullName evidence="3">UxaA family hydrolase</fullName>
    </submittedName>
</protein>
<dbReference type="GO" id="GO:0016787">
    <property type="term" value="F:hydrolase activity"/>
    <property type="evidence" value="ECO:0007669"/>
    <property type="project" value="UniProtKB-KW"/>
</dbReference>
<evidence type="ECO:0000259" key="2">
    <source>
        <dbReference type="SMART" id="SM00858"/>
    </source>
</evidence>
<evidence type="ECO:0000313" key="4">
    <source>
        <dbReference type="Proteomes" id="UP000641741"/>
    </source>
</evidence>
<dbReference type="PANTHER" id="PTHR30536:SF5">
    <property type="entry name" value="ALTRONATE DEHYDRATASE"/>
    <property type="match status" value="1"/>
</dbReference>
<sequence length="97" mass="10518">MLNAMIVEAAKDNVIVAIEPIAKGDTVTYNCAGQEKSLTALEDITIYHKLAACDIAKGQPIVKYGEHIGLAARDIKAGEHVHCHNLEEHRENLDAKG</sequence>
<dbReference type="InterPro" id="IPR044144">
    <property type="entry name" value="SAF_UxaA/GarD"/>
</dbReference>
<comment type="caution">
    <text evidence="3">The sequence shown here is derived from an EMBL/GenBank/DDBJ whole genome shotgun (WGS) entry which is preliminary data.</text>
</comment>
<organism evidence="3 4">
    <name type="scientific">Agathobaculum hominis</name>
    <dbReference type="NCBI Taxonomy" id="2763014"/>
    <lineage>
        <taxon>Bacteria</taxon>
        <taxon>Bacillati</taxon>
        <taxon>Bacillota</taxon>
        <taxon>Clostridia</taxon>
        <taxon>Eubacteriales</taxon>
        <taxon>Butyricicoccaceae</taxon>
        <taxon>Agathobaculum</taxon>
    </lineage>
</organism>
<dbReference type="Gene3D" id="2.30.130.110">
    <property type="match status" value="1"/>
</dbReference>
<dbReference type="CDD" id="cd11613">
    <property type="entry name" value="SAF_AH_GD"/>
    <property type="match status" value="1"/>
</dbReference>
<evidence type="ECO:0000256" key="1">
    <source>
        <dbReference type="ARBA" id="ARBA00023239"/>
    </source>
</evidence>
<name>A0ABR7GJS0_9FIRM</name>
<dbReference type="EMBL" id="JACOPK010000001">
    <property type="protein sequence ID" value="MBC5694562.1"/>
    <property type="molecule type" value="Genomic_DNA"/>
</dbReference>
<accession>A0ABR7GJS0</accession>
<dbReference type="PANTHER" id="PTHR30536">
    <property type="entry name" value="ALTRONATE/GALACTARATE DEHYDRATASE"/>
    <property type="match status" value="1"/>
</dbReference>